<evidence type="ECO:0000256" key="2">
    <source>
        <dbReference type="ARBA" id="ARBA00006370"/>
    </source>
</evidence>
<name>A0A210PMN2_MIZYE</name>
<dbReference type="Gene3D" id="2.60.40.770">
    <property type="match status" value="1"/>
</dbReference>
<feature type="signal peptide" evidence="6">
    <location>
        <begin position="1"/>
        <end position="31"/>
    </location>
</feature>
<gene>
    <name evidence="8" type="ORF">KP79_PYT09991</name>
</gene>
<comment type="subcellular location">
    <subcellularLocation>
        <location evidence="1">Secreted</location>
    </subcellularLocation>
</comment>
<evidence type="ECO:0000313" key="8">
    <source>
        <dbReference type="EMBL" id="OWF37749.1"/>
    </source>
</evidence>
<evidence type="ECO:0000256" key="4">
    <source>
        <dbReference type="ARBA" id="ARBA00022729"/>
    </source>
</evidence>
<evidence type="ECO:0000259" key="7">
    <source>
        <dbReference type="SMART" id="SM00737"/>
    </source>
</evidence>
<comment type="similarity">
    <text evidence="2">Belongs to the NPC2 family.</text>
</comment>
<dbReference type="GO" id="GO:0032367">
    <property type="term" value="P:intracellular cholesterol transport"/>
    <property type="evidence" value="ECO:0007669"/>
    <property type="project" value="InterPro"/>
</dbReference>
<dbReference type="CDD" id="cd00916">
    <property type="entry name" value="Npc2_like"/>
    <property type="match status" value="1"/>
</dbReference>
<dbReference type="InterPro" id="IPR003172">
    <property type="entry name" value="ML_dom"/>
</dbReference>
<dbReference type="InterPro" id="IPR039670">
    <property type="entry name" value="NPC2-like"/>
</dbReference>
<dbReference type="SMART" id="SM00737">
    <property type="entry name" value="ML"/>
    <property type="match status" value="1"/>
</dbReference>
<dbReference type="GO" id="GO:0032934">
    <property type="term" value="F:sterol binding"/>
    <property type="evidence" value="ECO:0007669"/>
    <property type="project" value="InterPro"/>
</dbReference>
<dbReference type="SUPFAM" id="SSF81296">
    <property type="entry name" value="E set domains"/>
    <property type="match status" value="1"/>
</dbReference>
<dbReference type="FunFam" id="2.60.40.770:FF:000001">
    <property type="entry name" value="NPC intracellular cholesterol transporter 2"/>
    <property type="match status" value="1"/>
</dbReference>
<dbReference type="InterPro" id="IPR033916">
    <property type="entry name" value="ML_Npc2-like"/>
</dbReference>
<evidence type="ECO:0000256" key="5">
    <source>
        <dbReference type="ARBA" id="ARBA00023157"/>
    </source>
</evidence>
<dbReference type="Pfam" id="PF02221">
    <property type="entry name" value="E1_DerP2_DerF2"/>
    <property type="match status" value="1"/>
</dbReference>
<evidence type="ECO:0000313" key="9">
    <source>
        <dbReference type="Proteomes" id="UP000242188"/>
    </source>
</evidence>
<protein>
    <submittedName>
        <fullName evidence="8">Epididymal secretory protein E1</fullName>
    </submittedName>
</protein>
<keyword evidence="5" id="KW-1015">Disulfide bond</keyword>
<evidence type="ECO:0000256" key="3">
    <source>
        <dbReference type="ARBA" id="ARBA00022525"/>
    </source>
</evidence>
<accession>A0A210PMN2</accession>
<feature type="domain" description="MD-2-related lipid-recognition" evidence="7">
    <location>
        <begin position="35"/>
        <end position="158"/>
    </location>
</feature>
<dbReference type="InterPro" id="IPR014756">
    <property type="entry name" value="Ig_E-set"/>
</dbReference>
<evidence type="ECO:0000256" key="1">
    <source>
        <dbReference type="ARBA" id="ARBA00004613"/>
    </source>
</evidence>
<dbReference type="OrthoDB" id="6489092at2759"/>
<reference evidence="8 9" key="1">
    <citation type="journal article" date="2017" name="Nat. Ecol. Evol.">
        <title>Scallop genome provides insights into evolution of bilaterian karyotype and development.</title>
        <authorList>
            <person name="Wang S."/>
            <person name="Zhang J."/>
            <person name="Jiao W."/>
            <person name="Li J."/>
            <person name="Xun X."/>
            <person name="Sun Y."/>
            <person name="Guo X."/>
            <person name="Huan P."/>
            <person name="Dong B."/>
            <person name="Zhang L."/>
            <person name="Hu X."/>
            <person name="Sun X."/>
            <person name="Wang J."/>
            <person name="Zhao C."/>
            <person name="Wang Y."/>
            <person name="Wang D."/>
            <person name="Huang X."/>
            <person name="Wang R."/>
            <person name="Lv J."/>
            <person name="Li Y."/>
            <person name="Zhang Z."/>
            <person name="Liu B."/>
            <person name="Lu W."/>
            <person name="Hui Y."/>
            <person name="Liang J."/>
            <person name="Zhou Z."/>
            <person name="Hou R."/>
            <person name="Li X."/>
            <person name="Liu Y."/>
            <person name="Li H."/>
            <person name="Ning X."/>
            <person name="Lin Y."/>
            <person name="Zhao L."/>
            <person name="Xing Q."/>
            <person name="Dou J."/>
            <person name="Li Y."/>
            <person name="Mao J."/>
            <person name="Guo H."/>
            <person name="Dou H."/>
            <person name="Li T."/>
            <person name="Mu C."/>
            <person name="Jiang W."/>
            <person name="Fu Q."/>
            <person name="Fu X."/>
            <person name="Miao Y."/>
            <person name="Liu J."/>
            <person name="Yu Q."/>
            <person name="Li R."/>
            <person name="Liao H."/>
            <person name="Li X."/>
            <person name="Kong Y."/>
            <person name="Jiang Z."/>
            <person name="Chourrout D."/>
            <person name="Li R."/>
            <person name="Bao Z."/>
        </authorList>
    </citation>
    <scope>NUCLEOTIDE SEQUENCE [LARGE SCALE GENOMIC DNA]</scope>
    <source>
        <strain evidence="8 9">PY_sf001</strain>
    </source>
</reference>
<organism evidence="8 9">
    <name type="scientific">Mizuhopecten yessoensis</name>
    <name type="common">Japanese scallop</name>
    <name type="synonym">Patinopecten yessoensis</name>
    <dbReference type="NCBI Taxonomy" id="6573"/>
    <lineage>
        <taxon>Eukaryota</taxon>
        <taxon>Metazoa</taxon>
        <taxon>Spiralia</taxon>
        <taxon>Lophotrochozoa</taxon>
        <taxon>Mollusca</taxon>
        <taxon>Bivalvia</taxon>
        <taxon>Autobranchia</taxon>
        <taxon>Pteriomorphia</taxon>
        <taxon>Pectinida</taxon>
        <taxon>Pectinoidea</taxon>
        <taxon>Pectinidae</taxon>
        <taxon>Mizuhopecten</taxon>
    </lineage>
</organism>
<dbReference type="PANTHER" id="PTHR11306:SF68">
    <property type="entry name" value="NPC INTRACELLULAR CHOLESTEROL TRANSPORTER 2"/>
    <property type="match status" value="1"/>
</dbReference>
<dbReference type="AlphaFoldDB" id="A0A210PMN2"/>
<dbReference type="EMBL" id="NEDP02005582">
    <property type="protein sequence ID" value="OWF37749.1"/>
    <property type="molecule type" value="Genomic_DNA"/>
</dbReference>
<proteinExistence type="inferred from homology"/>
<keyword evidence="9" id="KW-1185">Reference proteome</keyword>
<dbReference type="PANTHER" id="PTHR11306">
    <property type="entry name" value="NIEMANN PICK TYPE C2 PROTEIN NPC2-RELATED"/>
    <property type="match status" value="1"/>
</dbReference>
<dbReference type="Proteomes" id="UP000242188">
    <property type="component" value="Unassembled WGS sequence"/>
</dbReference>
<evidence type="ECO:0000256" key="6">
    <source>
        <dbReference type="SAM" id="SignalP"/>
    </source>
</evidence>
<feature type="chain" id="PRO_5012035578" evidence="6">
    <location>
        <begin position="32"/>
        <end position="169"/>
    </location>
</feature>
<comment type="caution">
    <text evidence="8">The sequence shown here is derived from an EMBL/GenBank/DDBJ whole genome shotgun (WGS) entry which is preliminary data.</text>
</comment>
<dbReference type="STRING" id="6573.A0A210PMN2"/>
<dbReference type="GO" id="GO:0005576">
    <property type="term" value="C:extracellular region"/>
    <property type="evidence" value="ECO:0007669"/>
    <property type="project" value="UniProtKB-SubCell"/>
</dbReference>
<sequence>MSVWATLFQPAVKMKTLSILVVILTLSAINALTDYRDCGSTSGHINSIKLTPPCLHNPCDLLRGTNVSVEVDFTSKVQTSNVSTFVYGIILGLPVPFLTVPHDSCKSNNLACPVAANSRNIYTNYVSVLPVYPLMRLLVQWEIKDDSGNNIVCFVLPAQLTDSTGPVVG</sequence>
<keyword evidence="3" id="KW-0964">Secreted</keyword>
<keyword evidence="4 6" id="KW-0732">Signal</keyword>